<name>D5ADD8_PICSI</name>
<dbReference type="EMBL" id="BT124295">
    <property type="protein sequence ID" value="ADE77557.1"/>
    <property type="molecule type" value="mRNA"/>
</dbReference>
<dbReference type="AlphaFoldDB" id="D5ADD8"/>
<accession>D5ADD8</accession>
<organism evidence="1">
    <name type="scientific">Picea sitchensis</name>
    <name type="common">Sitka spruce</name>
    <name type="synonym">Pinus sitchensis</name>
    <dbReference type="NCBI Taxonomy" id="3332"/>
    <lineage>
        <taxon>Eukaryota</taxon>
        <taxon>Viridiplantae</taxon>
        <taxon>Streptophyta</taxon>
        <taxon>Embryophyta</taxon>
        <taxon>Tracheophyta</taxon>
        <taxon>Spermatophyta</taxon>
        <taxon>Pinopsida</taxon>
        <taxon>Pinidae</taxon>
        <taxon>Conifers I</taxon>
        <taxon>Pinales</taxon>
        <taxon>Pinaceae</taxon>
        <taxon>Picea</taxon>
    </lineage>
</organism>
<reference evidence="1" key="1">
    <citation type="submission" date="2010-04" db="EMBL/GenBank/DDBJ databases">
        <authorList>
            <person name="Reid K.E."/>
            <person name="Liao N."/>
            <person name="Chan S."/>
            <person name="Docking R."/>
            <person name="Taylor G."/>
            <person name="Moore R."/>
            <person name="Mayo M."/>
            <person name="Munro S."/>
            <person name="King J."/>
            <person name="Yanchuk A."/>
            <person name="Holt R."/>
            <person name="Jones S."/>
            <person name="Marra M."/>
            <person name="Ritland C.E."/>
            <person name="Ritland K."/>
            <person name="Bohlmann J."/>
        </authorList>
    </citation>
    <scope>NUCLEOTIDE SEQUENCE</scope>
    <source>
        <tissue evidence="1">Bud</tissue>
    </source>
</reference>
<proteinExistence type="evidence at transcript level"/>
<sequence>MSSRLIRIASGSATCCLYGSGQHGILTRAGPVISVRSCQKTKNPKTLAE</sequence>
<protein>
    <submittedName>
        <fullName evidence="1">Uncharacterized protein</fullName>
    </submittedName>
</protein>
<evidence type="ECO:0000313" key="1">
    <source>
        <dbReference type="EMBL" id="ADE77557.1"/>
    </source>
</evidence>